<organism evidence="2 3">
    <name type="scientific">Natronorubrum sediminis</name>
    <dbReference type="NCBI Taxonomy" id="640943"/>
    <lineage>
        <taxon>Archaea</taxon>
        <taxon>Methanobacteriati</taxon>
        <taxon>Methanobacteriota</taxon>
        <taxon>Stenosarchaea group</taxon>
        <taxon>Halobacteria</taxon>
        <taxon>Halobacteriales</taxon>
        <taxon>Natrialbaceae</taxon>
        <taxon>Natronorubrum</taxon>
    </lineage>
</organism>
<evidence type="ECO:0000256" key="1">
    <source>
        <dbReference type="SAM" id="Phobius"/>
    </source>
</evidence>
<proteinExistence type="predicted"/>
<feature type="transmembrane region" description="Helical" evidence="1">
    <location>
        <begin position="7"/>
        <end position="27"/>
    </location>
</feature>
<sequence length="82" mass="9392">MKKYRLRLYSVVGLILLALGVIMVFYGHQGIVEYESMSGEFARTFSGDHQDQYERYWWTRTIGVIIAIVGGIDLLSTVQDSE</sequence>
<dbReference type="AlphaFoldDB" id="A0A1H6G4U2"/>
<dbReference type="RefSeq" id="WP_090508359.1">
    <property type="nucleotide sequence ID" value="NZ_FNWL01000006.1"/>
</dbReference>
<dbReference type="InterPro" id="IPR021521">
    <property type="entry name" value="DUF3185"/>
</dbReference>
<dbReference type="Pfam" id="PF11381">
    <property type="entry name" value="DUF3185"/>
    <property type="match status" value="1"/>
</dbReference>
<evidence type="ECO:0000313" key="2">
    <source>
        <dbReference type="EMBL" id="SEH18101.1"/>
    </source>
</evidence>
<keyword evidence="3" id="KW-1185">Reference proteome</keyword>
<dbReference type="Proteomes" id="UP000199112">
    <property type="component" value="Unassembled WGS sequence"/>
</dbReference>
<gene>
    <name evidence="2" type="ORF">SAMN04487967_3627</name>
</gene>
<protein>
    <submittedName>
        <fullName evidence="2">Uncharacterized protein</fullName>
    </submittedName>
</protein>
<keyword evidence="1" id="KW-1133">Transmembrane helix</keyword>
<dbReference type="EMBL" id="FNWL01000006">
    <property type="protein sequence ID" value="SEH18101.1"/>
    <property type="molecule type" value="Genomic_DNA"/>
</dbReference>
<keyword evidence="1" id="KW-0472">Membrane</keyword>
<keyword evidence="1" id="KW-0812">Transmembrane</keyword>
<feature type="transmembrane region" description="Helical" evidence="1">
    <location>
        <begin position="57"/>
        <end position="76"/>
    </location>
</feature>
<reference evidence="3" key="1">
    <citation type="submission" date="2016-10" db="EMBL/GenBank/DDBJ databases">
        <authorList>
            <person name="Varghese N."/>
            <person name="Submissions S."/>
        </authorList>
    </citation>
    <scope>NUCLEOTIDE SEQUENCE [LARGE SCALE GENOMIC DNA]</scope>
    <source>
        <strain evidence="3">CGMCC 1.8981</strain>
    </source>
</reference>
<accession>A0A1H6G4U2</accession>
<evidence type="ECO:0000313" key="3">
    <source>
        <dbReference type="Proteomes" id="UP000199112"/>
    </source>
</evidence>
<name>A0A1H6G4U2_9EURY</name>